<dbReference type="EMBL" id="WJXA01000007">
    <property type="protein sequence ID" value="KAF7137952.1"/>
    <property type="molecule type" value="Genomic_DNA"/>
</dbReference>
<sequence>MTPSSSLKLLTPIPRRKIKKLAAAYGSPLWDNNGKYLGISTESGALQSRLLRTGLWKGSFVNSKGEAGLGFKDFKCMNVALLAKQAWRLVNEENNLWVRVLKGNTSRTAPFGKLKRGLHLGAGKAFLSRGIFWLKIAFGKWEMVSSSTYRGTHWFLAAVVSLGQHHLQFKKWQISYYWES</sequence>
<evidence type="ECO:0000313" key="1">
    <source>
        <dbReference type="EMBL" id="KAF7137952.1"/>
    </source>
</evidence>
<dbReference type="OrthoDB" id="10479989at2759"/>
<evidence type="ECO:0000313" key="2">
    <source>
        <dbReference type="Proteomes" id="UP000626092"/>
    </source>
</evidence>
<dbReference type="Proteomes" id="UP000626092">
    <property type="component" value="Unassembled WGS sequence"/>
</dbReference>
<keyword evidence="2" id="KW-1185">Reference proteome</keyword>
<name>A0A834GQT1_RHOSS</name>
<gene>
    <name evidence="1" type="ORF">RHSIM_Rhsim07G0018500</name>
</gene>
<organism evidence="1 2">
    <name type="scientific">Rhododendron simsii</name>
    <name type="common">Sims's rhododendron</name>
    <dbReference type="NCBI Taxonomy" id="118357"/>
    <lineage>
        <taxon>Eukaryota</taxon>
        <taxon>Viridiplantae</taxon>
        <taxon>Streptophyta</taxon>
        <taxon>Embryophyta</taxon>
        <taxon>Tracheophyta</taxon>
        <taxon>Spermatophyta</taxon>
        <taxon>Magnoliopsida</taxon>
        <taxon>eudicotyledons</taxon>
        <taxon>Gunneridae</taxon>
        <taxon>Pentapetalae</taxon>
        <taxon>asterids</taxon>
        <taxon>Ericales</taxon>
        <taxon>Ericaceae</taxon>
        <taxon>Ericoideae</taxon>
        <taxon>Rhodoreae</taxon>
        <taxon>Rhododendron</taxon>
    </lineage>
</organism>
<comment type="caution">
    <text evidence="1">The sequence shown here is derived from an EMBL/GenBank/DDBJ whole genome shotgun (WGS) entry which is preliminary data.</text>
</comment>
<proteinExistence type="predicted"/>
<accession>A0A834GQT1</accession>
<protein>
    <submittedName>
        <fullName evidence="1">Uncharacterized protein</fullName>
    </submittedName>
</protein>
<reference evidence="1" key="1">
    <citation type="submission" date="2019-11" db="EMBL/GenBank/DDBJ databases">
        <authorList>
            <person name="Liu Y."/>
            <person name="Hou J."/>
            <person name="Li T.-Q."/>
            <person name="Guan C.-H."/>
            <person name="Wu X."/>
            <person name="Wu H.-Z."/>
            <person name="Ling F."/>
            <person name="Zhang R."/>
            <person name="Shi X.-G."/>
            <person name="Ren J.-P."/>
            <person name="Chen E.-F."/>
            <person name="Sun J.-M."/>
        </authorList>
    </citation>
    <scope>NUCLEOTIDE SEQUENCE</scope>
    <source>
        <strain evidence="1">Adult_tree_wgs_1</strain>
        <tissue evidence="1">Leaves</tissue>
    </source>
</reference>
<dbReference type="AlphaFoldDB" id="A0A834GQT1"/>